<dbReference type="EMBL" id="LFBV01000003">
    <property type="protein sequence ID" value="OKH94153.1"/>
    <property type="molecule type" value="Genomic_DNA"/>
</dbReference>
<organism evidence="2 3">
    <name type="scientific">Streptomyces uncialis</name>
    <dbReference type="NCBI Taxonomy" id="1048205"/>
    <lineage>
        <taxon>Bacteria</taxon>
        <taxon>Bacillati</taxon>
        <taxon>Actinomycetota</taxon>
        <taxon>Actinomycetes</taxon>
        <taxon>Kitasatosporales</taxon>
        <taxon>Streptomycetaceae</taxon>
        <taxon>Streptomyces</taxon>
    </lineage>
</organism>
<dbReference type="Gene3D" id="1.10.260.40">
    <property type="entry name" value="lambda repressor-like DNA-binding domains"/>
    <property type="match status" value="1"/>
</dbReference>
<accession>A0A1Q4V8I2</accession>
<dbReference type="PANTHER" id="PTHR35010">
    <property type="entry name" value="BLL4672 PROTEIN-RELATED"/>
    <property type="match status" value="1"/>
</dbReference>
<gene>
    <name evidence="2" type="ORF">AB852_16170</name>
</gene>
<evidence type="ECO:0000313" key="3">
    <source>
        <dbReference type="Proteomes" id="UP000186455"/>
    </source>
</evidence>
<dbReference type="STRING" id="1048205.AB852_16170"/>
<proteinExistence type="predicted"/>
<dbReference type="PANTHER" id="PTHR35010:SF2">
    <property type="entry name" value="BLL4672 PROTEIN"/>
    <property type="match status" value="1"/>
</dbReference>
<feature type="domain" description="HTH cro/C1-type" evidence="1">
    <location>
        <begin position="16"/>
        <end position="92"/>
    </location>
</feature>
<dbReference type="InterPro" id="IPR010982">
    <property type="entry name" value="Lambda_DNA-bd_dom_sf"/>
</dbReference>
<dbReference type="GeneID" id="96796841"/>
<name>A0A1Q4V8I2_9ACTN</name>
<comment type="caution">
    <text evidence="2">The sequence shown here is derived from an EMBL/GenBank/DDBJ whole genome shotgun (WGS) entry which is preliminary data.</text>
</comment>
<dbReference type="Gene3D" id="3.30.450.180">
    <property type="match status" value="1"/>
</dbReference>
<evidence type="ECO:0000313" key="2">
    <source>
        <dbReference type="EMBL" id="OKH94153.1"/>
    </source>
</evidence>
<dbReference type="Pfam" id="PF17765">
    <property type="entry name" value="MLTR_LBD"/>
    <property type="match status" value="1"/>
</dbReference>
<dbReference type="InterPro" id="IPR001387">
    <property type="entry name" value="Cro/C1-type_HTH"/>
</dbReference>
<evidence type="ECO:0000259" key="1">
    <source>
        <dbReference type="SMART" id="SM00530"/>
    </source>
</evidence>
<dbReference type="Proteomes" id="UP000186455">
    <property type="component" value="Unassembled WGS sequence"/>
</dbReference>
<reference evidence="2 3" key="1">
    <citation type="submission" date="2015-06" db="EMBL/GenBank/DDBJ databases">
        <title>Cloning and characterization of the uncialamcin biosynthetic gene cluster.</title>
        <authorList>
            <person name="Yan X."/>
            <person name="Huang T."/>
            <person name="Ge H."/>
            <person name="Shen B."/>
        </authorList>
    </citation>
    <scope>NUCLEOTIDE SEQUENCE [LARGE SCALE GENOMIC DNA]</scope>
    <source>
        <strain evidence="2 3">DCA2648</strain>
    </source>
</reference>
<dbReference type="CDD" id="cd00093">
    <property type="entry name" value="HTH_XRE"/>
    <property type="match status" value="1"/>
</dbReference>
<dbReference type="SUPFAM" id="SSF47413">
    <property type="entry name" value="lambda repressor-like DNA-binding domains"/>
    <property type="match status" value="1"/>
</dbReference>
<dbReference type="InterPro" id="IPR041413">
    <property type="entry name" value="MLTR_LBD"/>
</dbReference>
<dbReference type="AlphaFoldDB" id="A0A1Q4V8I2"/>
<protein>
    <submittedName>
        <fullName evidence="2">XRE family transcriptional regulator</fullName>
    </submittedName>
</protein>
<dbReference type="RefSeq" id="WP_079184658.1">
    <property type="nucleotide sequence ID" value="NZ_CP109583.1"/>
</dbReference>
<dbReference type="SMART" id="SM00530">
    <property type="entry name" value="HTH_XRE"/>
    <property type="match status" value="1"/>
</dbReference>
<dbReference type="GO" id="GO:0003677">
    <property type="term" value="F:DNA binding"/>
    <property type="evidence" value="ECO:0007669"/>
    <property type="project" value="InterPro"/>
</dbReference>
<dbReference type="Pfam" id="PF13560">
    <property type="entry name" value="HTH_31"/>
    <property type="match status" value="1"/>
</dbReference>
<keyword evidence="3" id="KW-1185">Reference proteome</keyword>
<sequence>MTTAPVSSHRPSRRAELAAFLRSRRGRVAPADVGLAPGIRRRTPGLRREEVAQLAGVGVTWYTWLEQGRPINASTQVLDAVARTLRLDHAEREHLYRLAGVPTVPPTAAVEERPLGPEVQLILDALGPLAAAVYSSRFDLKAWNATYARLFHGFVAEPPERRNVLRQHFTARSCCNLFIDPIADVTPMVAMLRAAFGRHLTDPSWTRFVHGLAAASPEFARMWSAHDVAEPGPRTRVLHYDEVGEVRLTSTSLDLAGTPETRIVVHTPADDRSRDRVTALLAHPPARCSAPDCPDHAPRAPAGPY</sequence>